<dbReference type="OrthoDB" id="5402307at2759"/>
<keyword evidence="2" id="KW-1133">Transmembrane helix</keyword>
<comment type="caution">
    <text evidence="3">The sequence shown here is derived from an EMBL/GenBank/DDBJ whole genome shotgun (WGS) entry which is preliminary data.</text>
</comment>
<feature type="compositionally biased region" description="Low complexity" evidence="1">
    <location>
        <begin position="105"/>
        <end position="122"/>
    </location>
</feature>
<reference evidence="3" key="1">
    <citation type="submission" date="2019-07" db="EMBL/GenBank/DDBJ databases">
        <title>Hyphodiscus hymeniophilus genome sequencing and assembly.</title>
        <authorList>
            <person name="Kramer G."/>
            <person name="Nodwell J."/>
        </authorList>
    </citation>
    <scope>NUCLEOTIDE SEQUENCE</scope>
    <source>
        <strain evidence="3">ATCC 34498</strain>
    </source>
</reference>
<keyword evidence="2" id="KW-0472">Membrane</keyword>
<dbReference type="Proteomes" id="UP000785200">
    <property type="component" value="Unassembled WGS sequence"/>
</dbReference>
<evidence type="ECO:0000313" key="4">
    <source>
        <dbReference type="Proteomes" id="UP000785200"/>
    </source>
</evidence>
<dbReference type="EMBL" id="VNKQ01000017">
    <property type="protein sequence ID" value="KAG0645984.1"/>
    <property type="molecule type" value="Genomic_DNA"/>
</dbReference>
<keyword evidence="2" id="KW-0812">Transmembrane</keyword>
<name>A0A9P6SKS2_9HELO</name>
<feature type="compositionally biased region" description="Basic residues" evidence="1">
    <location>
        <begin position="68"/>
        <end position="82"/>
    </location>
</feature>
<keyword evidence="4" id="KW-1185">Reference proteome</keyword>
<feature type="region of interest" description="Disordered" evidence="1">
    <location>
        <begin position="57"/>
        <end position="134"/>
    </location>
</feature>
<evidence type="ECO:0000313" key="3">
    <source>
        <dbReference type="EMBL" id="KAG0645984.1"/>
    </source>
</evidence>
<accession>A0A9P6SKS2</accession>
<evidence type="ECO:0000256" key="2">
    <source>
        <dbReference type="SAM" id="Phobius"/>
    </source>
</evidence>
<protein>
    <submittedName>
        <fullName evidence="3">Uncharacterized protein</fullName>
    </submittedName>
</protein>
<sequence length="505" mass="56086">MESITIINKSGKVVSTGKHLLNIFKDAKQAYNEKKAALQTEQHARIKAKTAQKLIQAREETVSVASSRHSRSSHRSHRHKHRDREGREAGSSRPPLTDRNLSHISEGSVASSRRSRSSYHGSRTPRSPIHDRDEYRAPYFENADIEPGIGLVRRHTDFPAQSHHTHTPSYHSHNFNATALAMRTQPPAYSYHRSSSVPDLHVHDEHIDMNLAYGSLPPDLLPQNTEDRDIELAATMSKLDTLLLEAHCLQHSATAIITNLQSNPEAMAAVALTLAELSNLLTKMSPSILTALKASSPAVFALLASPQFLIAGGLAIGVTVVMFGGYKIIKKIQENAEAKKEANRMEEALVYEGDLGSIDIWRRGIAEVEAQSVATSVDGEFITPEAARQKRERIKQRATEERTEGSVHGSVRSERSESTVRRVRSDSTIRRKDASERGTSKVAESETGRSERSASSKSKKGKEIVLKEKKSKKSSAIGVLFKKSREKKEREREATLSLRPKMIEL</sequence>
<feature type="compositionally biased region" description="Basic and acidic residues" evidence="1">
    <location>
        <begin position="395"/>
        <end position="454"/>
    </location>
</feature>
<proteinExistence type="predicted"/>
<organism evidence="3 4">
    <name type="scientific">Hyphodiscus hymeniophilus</name>
    <dbReference type="NCBI Taxonomy" id="353542"/>
    <lineage>
        <taxon>Eukaryota</taxon>
        <taxon>Fungi</taxon>
        <taxon>Dikarya</taxon>
        <taxon>Ascomycota</taxon>
        <taxon>Pezizomycotina</taxon>
        <taxon>Leotiomycetes</taxon>
        <taxon>Helotiales</taxon>
        <taxon>Hyphodiscaceae</taxon>
        <taxon>Hyphodiscus</taxon>
    </lineage>
</organism>
<evidence type="ECO:0000256" key="1">
    <source>
        <dbReference type="SAM" id="MobiDB-lite"/>
    </source>
</evidence>
<dbReference type="AlphaFoldDB" id="A0A9P6SKS2"/>
<feature type="region of interest" description="Disordered" evidence="1">
    <location>
        <begin position="384"/>
        <end position="505"/>
    </location>
</feature>
<gene>
    <name evidence="3" type="ORF">D0Z07_7939</name>
</gene>
<feature type="transmembrane region" description="Helical" evidence="2">
    <location>
        <begin position="308"/>
        <end position="329"/>
    </location>
</feature>